<accession>A0A4Q2D9N9</accession>
<dbReference type="EMBL" id="SDEE01000551">
    <property type="protein sequence ID" value="RXW15451.1"/>
    <property type="molecule type" value="Genomic_DNA"/>
</dbReference>
<reference evidence="2 3" key="1">
    <citation type="submission" date="2019-01" db="EMBL/GenBank/DDBJ databases">
        <title>Draft genome sequence of Psathyrella aberdarensis IHI B618.</title>
        <authorList>
            <person name="Buettner E."/>
            <person name="Kellner H."/>
        </authorList>
    </citation>
    <scope>NUCLEOTIDE SEQUENCE [LARGE SCALE GENOMIC DNA]</scope>
    <source>
        <strain evidence="2 3">IHI B618</strain>
    </source>
</reference>
<protein>
    <submittedName>
        <fullName evidence="2">Uncharacterized protein</fullName>
    </submittedName>
</protein>
<feature type="region of interest" description="Disordered" evidence="1">
    <location>
        <begin position="100"/>
        <end position="119"/>
    </location>
</feature>
<evidence type="ECO:0000313" key="2">
    <source>
        <dbReference type="EMBL" id="RXW15451.1"/>
    </source>
</evidence>
<evidence type="ECO:0000313" key="3">
    <source>
        <dbReference type="Proteomes" id="UP000290288"/>
    </source>
</evidence>
<evidence type="ECO:0000256" key="1">
    <source>
        <dbReference type="SAM" id="MobiDB-lite"/>
    </source>
</evidence>
<name>A0A4Q2D9N9_9AGAR</name>
<dbReference type="AlphaFoldDB" id="A0A4Q2D9N9"/>
<proteinExistence type="predicted"/>
<comment type="caution">
    <text evidence="2">The sequence shown here is derived from an EMBL/GenBank/DDBJ whole genome shotgun (WGS) entry which is preliminary data.</text>
</comment>
<keyword evidence="3" id="KW-1185">Reference proteome</keyword>
<organism evidence="2 3">
    <name type="scientific">Candolleomyces aberdarensis</name>
    <dbReference type="NCBI Taxonomy" id="2316362"/>
    <lineage>
        <taxon>Eukaryota</taxon>
        <taxon>Fungi</taxon>
        <taxon>Dikarya</taxon>
        <taxon>Basidiomycota</taxon>
        <taxon>Agaricomycotina</taxon>
        <taxon>Agaricomycetes</taxon>
        <taxon>Agaricomycetidae</taxon>
        <taxon>Agaricales</taxon>
        <taxon>Agaricineae</taxon>
        <taxon>Psathyrellaceae</taxon>
        <taxon>Candolleomyces</taxon>
    </lineage>
</organism>
<sequence length="119" mass="13492">MHLTGPELARNDYVSRRLKSRSRPNYDMPLKRSLEDVDELIQDVPLPGNWIDTLVETPDLAVLLAHIAQKAGITDRQIKRSRYTLPSFSRATWEDVSVKHGLPSSPQLLDYEETVSPPA</sequence>
<dbReference type="Proteomes" id="UP000290288">
    <property type="component" value="Unassembled WGS sequence"/>
</dbReference>
<gene>
    <name evidence="2" type="ORF">EST38_g10397</name>
</gene>